<name>A0A6I6UDM7_9BACI</name>
<protein>
    <submittedName>
        <fullName evidence="2">Amidohydrolase family protein</fullName>
    </submittedName>
</protein>
<dbReference type="CDD" id="cd01300">
    <property type="entry name" value="YtcJ_like"/>
    <property type="match status" value="1"/>
</dbReference>
<evidence type="ECO:0000313" key="3">
    <source>
        <dbReference type="Proteomes" id="UP000465062"/>
    </source>
</evidence>
<dbReference type="Gene3D" id="2.30.40.10">
    <property type="entry name" value="Urease, subunit C, domain 1"/>
    <property type="match status" value="1"/>
</dbReference>
<dbReference type="Pfam" id="PF07969">
    <property type="entry name" value="Amidohydro_3"/>
    <property type="match status" value="1"/>
</dbReference>
<dbReference type="InterPro" id="IPR032466">
    <property type="entry name" value="Metal_Hydrolase"/>
</dbReference>
<dbReference type="SUPFAM" id="SSF51338">
    <property type="entry name" value="Composite domain of metallo-dependent hydrolases"/>
    <property type="match status" value="1"/>
</dbReference>
<dbReference type="KEGG" id="bvq:FHE72_02785"/>
<evidence type="ECO:0000313" key="2">
    <source>
        <dbReference type="EMBL" id="QHE60068.1"/>
    </source>
</evidence>
<feature type="domain" description="Amidohydrolase 3" evidence="1">
    <location>
        <begin position="58"/>
        <end position="540"/>
    </location>
</feature>
<sequence>MKKDGDYMKADTILVSTALFTGNAAAPINGFVAVKDDVIIGVGPRSEMESFIGPSTDVRDAGNRLVTAGFHDFHLHWFLGAMFEGFCQLTFGTTEDMTAKMVAEYAREHPDEEWVLGFGWHHVRWPDQTTPTRHSLDRYLPNRPVVLLNEEAHSAWLNTAALEKLGIHRDTPAPPFGKIEKDADGEPTGFLYETAVQYVTEAFTFERKVKDRLMNGMLKKTASYGITSVADMLPLPGYTLGDPGFYREFEEKGELTTRIHFLDVLDGDLGRGIQFREKYQSDKLQFSGLKQFLDGVPLTYTGYLLQPYSDRPTEIGGTIYEPHVYQKWIEDADREGFRIRLHACGDAAVRLGLDVYEHAMQVNGARDSRHTIEHIEVCDPQDFERFRKLGVIASIQPEHLTSGSMDSHAYLDRLGMERARYTWPIGSLDKHDAAIAFGTDFPIVDLNPMLGLYRAVTRKHEDGSPQGGWNPHEKISLAHALIHYTKSPAYGNFREHDLGTIEVGKKADLAVLDRNPFEVDAEELLETSVWMTVMDGRIVYEK</sequence>
<dbReference type="Gene3D" id="3.20.20.140">
    <property type="entry name" value="Metal-dependent hydrolases"/>
    <property type="match status" value="1"/>
</dbReference>
<accession>A0A6I6UDM7</accession>
<dbReference type="InterPro" id="IPR011059">
    <property type="entry name" value="Metal-dep_hydrolase_composite"/>
</dbReference>
<dbReference type="PANTHER" id="PTHR22642">
    <property type="entry name" value="IMIDAZOLONEPROPIONASE"/>
    <property type="match status" value="1"/>
</dbReference>
<keyword evidence="2" id="KW-0378">Hydrolase</keyword>
<reference evidence="2 3" key="1">
    <citation type="submission" date="2019-06" db="EMBL/GenBank/DDBJ databases">
        <title>An operon consisting of a P-type ATPase gene and a transcriptional regular gene given the different cadmium resistance in Bacillus vietamensis 151-6 and Bacillus marisflavi 151-25.</title>
        <authorList>
            <person name="Yu X."/>
        </authorList>
    </citation>
    <scope>NUCLEOTIDE SEQUENCE [LARGE SCALE GENOMIC DNA]</scope>
    <source>
        <strain evidence="2 3">151-6</strain>
    </source>
</reference>
<dbReference type="EMBL" id="CP047394">
    <property type="protein sequence ID" value="QHE60068.1"/>
    <property type="molecule type" value="Genomic_DNA"/>
</dbReference>
<dbReference type="PANTHER" id="PTHR22642:SF2">
    <property type="entry name" value="PROTEIN LONG AFTER FAR-RED 3"/>
    <property type="match status" value="1"/>
</dbReference>
<dbReference type="GO" id="GO:0016810">
    <property type="term" value="F:hydrolase activity, acting on carbon-nitrogen (but not peptide) bonds"/>
    <property type="evidence" value="ECO:0007669"/>
    <property type="project" value="InterPro"/>
</dbReference>
<dbReference type="Proteomes" id="UP000465062">
    <property type="component" value="Chromosome"/>
</dbReference>
<dbReference type="InterPro" id="IPR033932">
    <property type="entry name" value="YtcJ-like"/>
</dbReference>
<dbReference type="Gene3D" id="3.10.310.70">
    <property type="match status" value="1"/>
</dbReference>
<proteinExistence type="predicted"/>
<dbReference type="SUPFAM" id="SSF51556">
    <property type="entry name" value="Metallo-dependent hydrolases"/>
    <property type="match status" value="1"/>
</dbReference>
<organism evidence="2 3">
    <name type="scientific">Rossellomorea vietnamensis</name>
    <dbReference type="NCBI Taxonomy" id="218284"/>
    <lineage>
        <taxon>Bacteria</taxon>
        <taxon>Bacillati</taxon>
        <taxon>Bacillota</taxon>
        <taxon>Bacilli</taxon>
        <taxon>Bacillales</taxon>
        <taxon>Bacillaceae</taxon>
        <taxon>Rossellomorea</taxon>
    </lineage>
</organism>
<gene>
    <name evidence="2" type="ORF">FHE72_02785</name>
</gene>
<dbReference type="AlphaFoldDB" id="A0A6I6UDM7"/>
<dbReference type="InterPro" id="IPR013108">
    <property type="entry name" value="Amidohydro_3"/>
</dbReference>
<evidence type="ECO:0000259" key="1">
    <source>
        <dbReference type="Pfam" id="PF07969"/>
    </source>
</evidence>